<reference evidence="1 2" key="1">
    <citation type="journal article" date="2019" name="Nat. Ecol. Evol.">
        <title>Megaphylogeny resolves global patterns of mushroom evolution.</title>
        <authorList>
            <person name="Varga T."/>
            <person name="Krizsan K."/>
            <person name="Foldi C."/>
            <person name="Dima B."/>
            <person name="Sanchez-Garcia M."/>
            <person name="Sanchez-Ramirez S."/>
            <person name="Szollosi G.J."/>
            <person name="Szarkandi J.G."/>
            <person name="Papp V."/>
            <person name="Albert L."/>
            <person name="Andreopoulos W."/>
            <person name="Angelini C."/>
            <person name="Antonin V."/>
            <person name="Barry K.W."/>
            <person name="Bougher N.L."/>
            <person name="Buchanan P."/>
            <person name="Buyck B."/>
            <person name="Bense V."/>
            <person name="Catcheside P."/>
            <person name="Chovatia M."/>
            <person name="Cooper J."/>
            <person name="Damon W."/>
            <person name="Desjardin D."/>
            <person name="Finy P."/>
            <person name="Geml J."/>
            <person name="Haridas S."/>
            <person name="Hughes K."/>
            <person name="Justo A."/>
            <person name="Karasinski D."/>
            <person name="Kautmanova I."/>
            <person name="Kiss B."/>
            <person name="Kocsube S."/>
            <person name="Kotiranta H."/>
            <person name="LaButti K.M."/>
            <person name="Lechner B.E."/>
            <person name="Liimatainen K."/>
            <person name="Lipzen A."/>
            <person name="Lukacs Z."/>
            <person name="Mihaltcheva S."/>
            <person name="Morgado L.N."/>
            <person name="Niskanen T."/>
            <person name="Noordeloos M.E."/>
            <person name="Ohm R.A."/>
            <person name="Ortiz-Santana B."/>
            <person name="Ovrebo C."/>
            <person name="Racz N."/>
            <person name="Riley R."/>
            <person name="Savchenko A."/>
            <person name="Shiryaev A."/>
            <person name="Soop K."/>
            <person name="Spirin V."/>
            <person name="Szebenyi C."/>
            <person name="Tomsovsky M."/>
            <person name="Tulloss R.E."/>
            <person name="Uehling J."/>
            <person name="Grigoriev I.V."/>
            <person name="Vagvolgyi C."/>
            <person name="Papp T."/>
            <person name="Martin F.M."/>
            <person name="Miettinen O."/>
            <person name="Hibbett D.S."/>
            <person name="Nagy L.G."/>
        </authorList>
    </citation>
    <scope>NUCLEOTIDE SEQUENCE [LARGE SCALE GENOMIC DNA]</scope>
    <source>
        <strain evidence="1 2">NL-1719</strain>
    </source>
</reference>
<proteinExistence type="predicted"/>
<evidence type="ECO:0000313" key="1">
    <source>
        <dbReference type="EMBL" id="TFK67881.1"/>
    </source>
</evidence>
<evidence type="ECO:0000313" key="2">
    <source>
        <dbReference type="Proteomes" id="UP000308600"/>
    </source>
</evidence>
<dbReference type="EMBL" id="ML208364">
    <property type="protein sequence ID" value="TFK67881.1"/>
    <property type="molecule type" value="Genomic_DNA"/>
</dbReference>
<sequence length="269" mass="31017">MLSSLTLDISRCASRLFATESLPARPQKYSRSQLQAAVILNRSPILTRTPSEFERAYYAYQSRIRRTLHNPFPYDFYFKQGSLLETRFNLEEHTRERRAFGQTFAPKDKLHGSAENGALVVKQEGEDEILLPRVHPSDTSMDIQSLDRRGRRNLYLLLQTDRGWQFPQGDVKKGELLHQAAQRDLFEECGPHMDTWIVSRNPIGVLAEKSLNDPPEVCHKMTFFFKAHILAGQVRLQGASSFAWLTKEEIQERVSTSYWTGTKDMLSDH</sequence>
<protein>
    <submittedName>
        <fullName evidence="1">50S ribosomal subunit L30</fullName>
    </submittedName>
</protein>
<gene>
    <name evidence="1" type="ORF">BDN72DRAFT_770091</name>
</gene>
<keyword evidence="2" id="KW-1185">Reference proteome</keyword>
<accession>A0ACD3AQ81</accession>
<organism evidence="1 2">
    <name type="scientific">Pluteus cervinus</name>
    <dbReference type="NCBI Taxonomy" id="181527"/>
    <lineage>
        <taxon>Eukaryota</taxon>
        <taxon>Fungi</taxon>
        <taxon>Dikarya</taxon>
        <taxon>Basidiomycota</taxon>
        <taxon>Agaricomycotina</taxon>
        <taxon>Agaricomycetes</taxon>
        <taxon>Agaricomycetidae</taxon>
        <taxon>Agaricales</taxon>
        <taxon>Pluteineae</taxon>
        <taxon>Pluteaceae</taxon>
        <taxon>Pluteus</taxon>
    </lineage>
</organism>
<dbReference type="Proteomes" id="UP000308600">
    <property type="component" value="Unassembled WGS sequence"/>
</dbReference>
<name>A0ACD3AQ81_9AGAR</name>